<dbReference type="GO" id="GO:0071949">
    <property type="term" value="F:FAD binding"/>
    <property type="evidence" value="ECO:0007669"/>
    <property type="project" value="InterPro"/>
</dbReference>
<name>A0A9Q8Q4B6_9HYPO</name>
<dbReference type="PANTHER" id="PTHR42973:SF9">
    <property type="entry name" value="FAD-BINDING PCMH-TYPE DOMAIN-CONTAINING PROTEIN-RELATED"/>
    <property type="match status" value="1"/>
</dbReference>
<keyword evidence="3" id="KW-0285">Flavoprotein</keyword>
<evidence type="ECO:0000256" key="6">
    <source>
        <dbReference type="SAM" id="SignalP"/>
    </source>
</evidence>
<dbReference type="PROSITE" id="PS51387">
    <property type="entry name" value="FAD_PCMH"/>
    <property type="match status" value="1"/>
</dbReference>
<sequence length="508" mass="55121">MMLPLSVGIHTLLLGVACVAEGDPVLGIPAQLQGRRGDIIRELGPLLSKDATIVLPLSSEAEPLLIRAATPRISPDYKAIVEVATEQDVQQTIKYANLHKTPFLAVSGGHGWPTTLNGVKAGIQINMRKMNHTTLKRDGRSASIGAGALQHEVIAALFSHGKRAVTGLCECVSAIGPLLGGGHSMIQWRYGFAADNLVSARVVLADGRAVDVAADKNSDLFWGLRGAGHNFGIVTSFVVKAYDAGDTWTLITLTFTQDKLEVFFETWNMLEKAHPDRGMLVVIGIMARNDDIDPENPVINLQLIYEGRNDAADLYAAAFRKLEPKADSTLQEISWGDLFTAGGFGLTGPICRKNQNILGYPNSLDKWDVDAMRAAFGIFSDLTSEELFKTSAMLLESYGQQGARAVPEGSNAVAPEERRRHLLTSPILWWMGDDAAARKRAEDYGAGIQAAVRKGAGSAEPHAYVNYATGCEDFGEVYGREAPRRSKLKALKAKWDPQGQFGFYMPIE</sequence>
<dbReference type="Proteomes" id="UP000829364">
    <property type="component" value="Chromosome 1"/>
</dbReference>
<dbReference type="KEGG" id="ptkz:JDV02_000207"/>
<dbReference type="Gene3D" id="3.40.462.20">
    <property type="match status" value="1"/>
</dbReference>
<gene>
    <name evidence="8" type="ORF">JDV02_000207</name>
</gene>
<dbReference type="InterPro" id="IPR036318">
    <property type="entry name" value="FAD-bd_PCMH-like_sf"/>
</dbReference>
<keyword evidence="4" id="KW-0274">FAD</keyword>
<reference evidence="8" key="1">
    <citation type="submission" date="2021-11" db="EMBL/GenBank/DDBJ databases">
        <title>Purpureocillium_takamizusanense_genome.</title>
        <authorList>
            <person name="Nguyen N.-H."/>
        </authorList>
    </citation>
    <scope>NUCLEOTIDE SEQUENCE</scope>
    <source>
        <strain evidence="8">PT3</strain>
    </source>
</reference>
<evidence type="ECO:0000256" key="5">
    <source>
        <dbReference type="ARBA" id="ARBA00023002"/>
    </source>
</evidence>
<protein>
    <recommendedName>
        <fullName evidence="7">FAD-binding PCMH-type domain-containing protein</fullName>
    </recommendedName>
</protein>
<feature type="domain" description="FAD-binding PCMH-type" evidence="7">
    <location>
        <begin position="73"/>
        <end position="244"/>
    </location>
</feature>
<dbReference type="InterPro" id="IPR016169">
    <property type="entry name" value="FAD-bd_PCMH_sub2"/>
</dbReference>
<dbReference type="AlphaFoldDB" id="A0A9Q8Q4B6"/>
<feature type="signal peptide" evidence="6">
    <location>
        <begin position="1"/>
        <end position="22"/>
    </location>
</feature>
<accession>A0A9Q8Q4B6</accession>
<organism evidence="8 9">
    <name type="scientific">Purpureocillium takamizusanense</name>
    <dbReference type="NCBI Taxonomy" id="2060973"/>
    <lineage>
        <taxon>Eukaryota</taxon>
        <taxon>Fungi</taxon>
        <taxon>Dikarya</taxon>
        <taxon>Ascomycota</taxon>
        <taxon>Pezizomycotina</taxon>
        <taxon>Sordariomycetes</taxon>
        <taxon>Hypocreomycetidae</taxon>
        <taxon>Hypocreales</taxon>
        <taxon>Ophiocordycipitaceae</taxon>
        <taxon>Purpureocillium</taxon>
    </lineage>
</organism>
<dbReference type="Pfam" id="PF01565">
    <property type="entry name" value="FAD_binding_4"/>
    <property type="match status" value="1"/>
</dbReference>
<dbReference type="GO" id="GO:0016491">
    <property type="term" value="F:oxidoreductase activity"/>
    <property type="evidence" value="ECO:0007669"/>
    <property type="project" value="UniProtKB-KW"/>
</dbReference>
<dbReference type="InterPro" id="IPR016166">
    <property type="entry name" value="FAD-bd_PCMH"/>
</dbReference>
<evidence type="ECO:0000256" key="4">
    <source>
        <dbReference type="ARBA" id="ARBA00022827"/>
    </source>
</evidence>
<dbReference type="GeneID" id="72062173"/>
<dbReference type="InterPro" id="IPR050416">
    <property type="entry name" value="FAD-linked_Oxidoreductase"/>
</dbReference>
<evidence type="ECO:0000256" key="3">
    <source>
        <dbReference type="ARBA" id="ARBA00022630"/>
    </source>
</evidence>
<keyword evidence="9" id="KW-1185">Reference proteome</keyword>
<evidence type="ECO:0000259" key="7">
    <source>
        <dbReference type="PROSITE" id="PS51387"/>
    </source>
</evidence>
<dbReference type="EMBL" id="CP086354">
    <property type="protein sequence ID" value="UNI13464.1"/>
    <property type="molecule type" value="Genomic_DNA"/>
</dbReference>
<comment type="similarity">
    <text evidence="2">Belongs to the oxygen-dependent FAD-linked oxidoreductase family.</text>
</comment>
<dbReference type="SUPFAM" id="SSF56176">
    <property type="entry name" value="FAD-binding/transporter-associated domain-like"/>
    <property type="match status" value="1"/>
</dbReference>
<evidence type="ECO:0000313" key="8">
    <source>
        <dbReference type="EMBL" id="UNI13464.1"/>
    </source>
</evidence>
<dbReference type="RefSeq" id="XP_047836945.1">
    <property type="nucleotide sequence ID" value="XM_047980987.1"/>
</dbReference>
<dbReference type="Gene3D" id="3.30.465.10">
    <property type="match status" value="1"/>
</dbReference>
<keyword evidence="6" id="KW-0732">Signal</keyword>
<evidence type="ECO:0000256" key="2">
    <source>
        <dbReference type="ARBA" id="ARBA00005466"/>
    </source>
</evidence>
<evidence type="ECO:0000313" key="9">
    <source>
        <dbReference type="Proteomes" id="UP000829364"/>
    </source>
</evidence>
<evidence type="ECO:0000256" key="1">
    <source>
        <dbReference type="ARBA" id="ARBA00001974"/>
    </source>
</evidence>
<comment type="cofactor">
    <cofactor evidence="1">
        <name>FAD</name>
        <dbReference type="ChEBI" id="CHEBI:57692"/>
    </cofactor>
</comment>
<dbReference type="InterPro" id="IPR006094">
    <property type="entry name" value="Oxid_FAD_bind_N"/>
</dbReference>
<keyword evidence="5" id="KW-0560">Oxidoreductase</keyword>
<dbReference type="PANTHER" id="PTHR42973">
    <property type="entry name" value="BINDING OXIDOREDUCTASE, PUTATIVE (AFU_ORTHOLOGUE AFUA_1G17690)-RELATED"/>
    <property type="match status" value="1"/>
</dbReference>
<proteinExistence type="inferred from homology"/>
<feature type="chain" id="PRO_5040286965" description="FAD-binding PCMH-type domain-containing protein" evidence="6">
    <location>
        <begin position="23"/>
        <end position="508"/>
    </location>
</feature>
<dbReference type="OrthoDB" id="9996127at2759"/>